<feature type="domain" description="4Fe-4S ferredoxin-type" evidence="9">
    <location>
        <begin position="154"/>
        <end position="184"/>
    </location>
</feature>
<keyword evidence="6" id="KW-0408">Iron</keyword>
<dbReference type="Gene3D" id="3.10.20.740">
    <property type="match status" value="1"/>
</dbReference>
<dbReference type="InterPro" id="IPR050157">
    <property type="entry name" value="PSI_iron-sulfur_center"/>
</dbReference>
<accession>A0A140L7V5</accession>
<protein>
    <recommendedName>
        <fullName evidence="2">Ferredoxin</fullName>
    </recommendedName>
</protein>
<dbReference type="FunFam" id="3.30.70.20:FF:000035">
    <property type="entry name" value="Iron hydrogenase 1"/>
    <property type="match status" value="1"/>
</dbReference>
<name>A0A140L7V5_9FIRM</name>
<comment type="caution">
    <text evidence="10">The sequence shown here is derived from an EMBL/GenBank/DDBJ whole genome shotgun (WGS) entry which is preliminary data.</text>
</comment>
<dbReference type="Pfam" id="PF13510">
    <property type="entry name" value="Fer2_4"/>
    <property type="match status" value="1"/>
</dbReference>
<evidence type="ECO:0000256" key="2">
    <source>
        <dbReference type="ARBA" id="ARBA00013529"/>
    </source>
</evidence>
<evidence type="ECO:0000256" key="1">
    <source>
        <dbReference type="ARBA" id="ARBA00003532"/>
    </source>
</evidence>
<dbReference type="PROSITE" id="PS51379">
    <property type="entry name" value="4FE4S_FER_2"/>
    <property type="match status" value="2"/>
</dbReference>
<keyword evidence="7" id="KW-0411">Iron-sulfur</keyword>
<feature type="domain" description="2Fe-2S ferredoxin-type" evidence="8">
    <location>
        <begin position="1"/>
        <end position="79"/>
    </location>
</feature>
<dbReference type="EMBL" id="LOED01000018">
    <property type="protein sequence ID" value="KXG76630.1"/>
    <property type="molecule type" value="Genomic_DNA"/>
</dbReference>
<dbReference type="GO" id="GO:0016491">
    <property type="term" value="F:oxidoreductase activity"/>
    <property type="evidence" value="ECO:0007669"/>
    <property type="project" value="UniProtKB-KW"/>
</dbReference>
<dbReference type="GO" id="GO:0046872">
    <property type="term" value="F:metal ion binding"/>
    <property type="evidence" value="ECO:0007669"/>
    <property type="project" value="UniProtKB-KW"/>
</dbReference>
<evidence type="ECO:0000256" key="7">
    <source>
        <dbReference type="ARBA" id="ARBA00023014"/>
    </source>
</evidence>
<dbReference type="SUPFAM" id="SSF54292">
    <property type="entry name" value="2Fe-2S ferredoxin-like"/>
    <property type="match status" value="1"/>
</dbReference>
<dbReference type="PROSITE" id="PS00198">
    <property type="entry name" value="4FE4S_FER_1"/>
    <property type="match status" value="2"/>
</dbReference>
<keyword evidence="3" id="KW-0004">4Fe-4S</keyword>
<reference evidence="10 11" key="1">
    <citation type="submission" date="2015-12" db="EMBL/GenBank/DDBJ databases">
        <title>Draft genome sequnece of Fervidicola ferrireducens strain Y170.</title>
        <authorList>
            <person name="Patel B.K."/>
        </authorList>
    </citation>
    <scope>NUCLEOTIDE SEQUENCE [LARGE SCALE GENOMIC DNA]</scope>
    <source>
        <strain evidence="10 11">Y170</strain>
    </source>
</reference>
<dbReference type="InterPro" id="IPR017900">
    <property type="entry name" value="4Fe4S_Fe_S_CS"/>
</dbReference>
<keyword evidence="10" id="KW-0560">Oxidoreductase</keyword>
<evidence type="ECO:0000259" key="8">
    <source>
        <dbReference type="PROSITE" id="PS51085"/>
    </source>
</evidence>
<evidence type="ECO:0000256" key="3">
    <source>
        <dbReference type="ARBA" id="ARBA00022485"/>
    </source>
</evidence>
<dbReference type="AlphaFoldDB" id="A0A140L7V5"/>
<dbReference type="RefSeq" id="WP_066353610.1">
    <property type="nucleotide sequence ID" value="NZ_LOED01000018.1"/>
</dbReference>
<sequence>MKVIIDDKEFEAEYGEYILDVARRNGIHIPTLCHSDTVPGQGSCRLCIVEVYERGKNKVVVSCLYPITGEIKVYTNSEKIHRMRRNIIRLLAARAPGSEYIKKLKEEYGIPEETRFIVDEKEKCVLCGLCVKACEKLGSMAISTVNRGATKKVAPPFEEPPVDCIGCASCAHVCPTGAIEVRECKGKRVIWNRTFELLKCTSCGRYFITREQYEYMKNRLGIDMKELLCDRCRQKSTAEKLVSLYKKLLV</sequence>
<dbReference type="InParanoid" id="A0A140L7V5"/>
<dbReference type="PANTHER" id="PTHR24960">
    <property type="entry name" value="PHOTOSYSTEM I IRON-SULFUR CENTER-RELATED"/>
    <property type="match status" value="1"/>
</dbReference>
<evidence type="ECO:0000313" key="10">
    <source>
        <dbReference type="EMBL" id="KXG76630.1"/>
    </source>
</evidence>
<keyword evidence="11" id="KW-1185">Reference proteome</keyword>
<comment type="function">
    <text evidence="1">Ferredoxins are iron-sulfur proteins that transfer electrons in a wide variety of metabolic reactions.</text>
</comment>
<evidence type="ECO:0000256" key="6">
    <source>
        <dbReference type="ARBA" id="ARBA00023004"/>
    </source>
</evidence>
<organism evidence="10 11">
    <name type="scientific">Fervidicola ferrireducens</name>
    <dbReference type="NCBI Taxonomy" id="520764"/>
    <lineage>
        <taxon>Bacteria</taxon>
        <taxon>Bacillati</taxon>
        <taxon>Bacillota</taxon>
        <taxon>Clostridia</taxon>
        <taxon>Thermosediminibacterales</taxon>
        <taxon>Thermosediminibacteraceae</taxon>
        <taxon>Fervidicola</taxon>
    </lineage>
</organism>
<dbReference type="InterPro" id="IPR001041">
    <property type="entry name" value="2Fe-2S_ferredoxin-type"/>
</dbReference>
<dbReference type="InterPro" id="IPR017896">
    <property type="entry name" value="4Fe4S_Fe-S-bd"/>
</dbReference>
<evidence type="ECO:0000313" key="11">
    <source>
        <dbReference type="Proteomes" id="UP000070427"/>
    </source>
</evidence>
<dbReference type="SUPFAM" id="SSF54862">
    <property type="entry name" value="4Fe-4S ferredoxins"/>
    <property type="match status" value="1"/>
</dbReference>
<feature type="domain" description="4Fe-4S ferredoxin-type" evidence="9">
    <location>
        <begin position="114"/>
        <end position="145"/>
    </location>
</feature>
<evidence type="ECO:0000256" key="5">
    <source>
        <dbReference type="ARBA" id="ARBA00022737"/>
    </source>
</evidence>
<gene>
    <name evidence="10" type="primary">sfrA</name>
    <name evidence="10" type="ORF">AN618_15230</name>
</gene>
<keyword evidence="5" id="KW-0677">Repeat</keyword>
<evidence type="ECO:0000256" key="4">
    <source>
        <dbReference type="ARBA" id="ARBA00022723"/>
    </source>
</evidence>
<dbReference type="CDD" id="cd00207">
    <property type="entry name" value="fer2"/>
    <property type="match status" value="1"/>
</dbReference>
<dbReference type="Proteomes" id="UP000070427">
    <property type="component" value="Unassembled WGS sequence"/>
</dbReference>
<dbReference type="Gene3D" id="3.30.70.20">
    <property type="match status" value="1"/>
</dbReference>
<dbReference type="PROSITE" id="PS51085">
    <property type="entry name" value="2FE2S_FER_2"/>
    <property type="match status" value="1"/>
</dbReference>
<dbReference type="STRING" id="520764.AN618_15230"/>
<proteinExistence type="predicted"/>
<keyword evidence="4" id="KW-0479">Metal-binding</keyword>
<dbReference type="InterPro" id="IPR036010">
    <property type="entry name" value="2Fe-2S_ferredoxin-like_sf"/>
</dbReference>
<evidence type="ECO:0000259" key="9">
    <source>
        <dbReference type="PROSITE" id="PS51379"/>
    </source>
</evidence>
<dbReference type="GO" id="GO:0051539">
    <property type="term" value="F:4 iron, 4 sulfur cluster binding"/>
    <property type="evidence" value="ECO:0007669"/>
    <property type="project" value="UniProtKB-KW"/>
</dbReference>
<dbReference type="PANTHER" id="PTHR24960:SF84">
    <property type="entry name" value="HYDROGENASE SUBUNIT"/>
    <property type="match status" value="1"/>
</dbReference>
<dbReference type="Pfam" id="PF14697">
    <property type="entry name" value="Fer4_21"/>
    <property type="match status" value="1"/>
</dbReference>
<dbReference type="OrthoDB" id="9803192at2"/>